<proteinExistence type="predicted"/>
<dbReference type="AlphaFoldDB" id="A0A0B7H973"/>
<sequence>MISFGPTIKGAHSPDEKVNIKSVQKFWKYLLEILKNIPQR</sequence>
<dbReference type="SUPFAM" id="SSF53187">
    <property type="entry name" value="Zn-dependent exopeptidases"/>
    <property type="match status" value="1"/>
</dbReference>
<name>A0A0B7H973_9FLAO</name>
<dbReference type="EMBL" id="CDOE01000050">
    <property type="protein sequence ID" value="CEN34507.1"/>
    <property type="molecule type" value="Genomic_DNA"/>
</dbReference>
<gene>
    <name evidence="1" type="ORF">CCAN12_540001</name>
</gene>
<dbReference type="GO" id="GO:0070573">
    <property type="term" value="F:metallodipeptidase activity"/>
    <property type="evidence" value="ECO:0007669"/>
    <property type="project" value="TreeGrafter"/>
</dbReference>
<protein>
    <recommendedName>
        <fullName evidence="3">Cytosol nonspecific dipeptidase</fullName>
    </recommendedName>
</protein>
<dbReference type="PANTHER" id="PTHR43501:SF1">
    <property type="entry name" value="CYTOSOL NON-SPECIFIC DIPEPTIDASE"/>
    <property type="match status" value="1"/>
</dbReference>
<dbReference type="GO" id="GO:0006508">
    <property type="term" value="P:proteolysis"/>
    <property type="evidence" value="ECO:0007669"/>
    <property type="project" value="InterPro"/>
</dbReference>
<organism evidence="1 2">
    <name type="scientific">Capnocytophaga canimorsus</name>
    <dbReference type="NCBI Taxonomy" id="28188"/>
    <lineage>
        <taxon>Bacteria</taxon>
        <taxon>Pseudomonadati</taxon>
        <taxon>Bacteroidota</taxon>
        <taxon>Flavobacteriia</taxon>
        <taxon>Flavobacteriales</taxon>
        <taxon>Flavobacteriaceae</taxon>
        <taxon>Capnocytophaga</taxon>
    </lineage>
</organism>
<evidence type="ECO:0000313" key="1">
    <source>
        <dbReference type="EMBL" id="CEN34507.1"/>
    </source>
</evidence>
<reference evidence="1 2" key="1">
    <citation type="submission" date="2015-01" db="EMBL/GenBank/DDBJ databases">
        <authorList>
            <person name="Xiang T."/>
            <person name="Song Y."/>
            <person name="Huang L."/>
            <person name="Wang B."/>
            <person name="Wu P."/>
        </authorList>
    </citation>
    <scope>NUCLEOTIDE SEQUENCE [LARGE SCALE GENOMIC DNA]</scope>
    <source>
        <strain evidence="1 2">Cc12</strain>
    </source>
</reference>
<evidence type="ECO:0000313" key="2">
    <source>
        <dbReference type="Proteomes" id="UP000044026"/>
    </source>
</evidence>
<dbReference type="Gene3D" id="3.40.630.10">
    <property type="entry name" value="Zn peptidases"/>
    <property type="match status" value="1"/>
</dbReference>
<dbReference type="GO" id="GO:0005829">
    <property type="term" value="C:cytosol"/>
    <property type="evidence" value="ECO:0007669"/>
    <property type="project" value="TreeGrafter"/>
</dbReference>
<dbReference type="PANTHER" id="PTHR43501">
    <property type="entry name" value="CYTOSOL NON-SPECIFIC DIPEPTIDASE"/>
    <property type="match status" value="1"/>
</dbReference>
<evidence type="ECO:0008006" key="3">
    <source>
        <dbReference type="Google" id="ProtNLM"/>
    </source>
</evidence>
<dbReference type="InterPro" id="IPR001160">
    <property type="entry name" value="Peptidase_M20C"/>
</dbReference>
<dbReference type="Proteomes" id="UP000044026">
    <property type="component" value="Unassembled WGS sequence"/>
</dbReference>
<accession>A0A0B7H973</accession>